<comment type="caution">
    <text evidence="3">The sequence shown here is derived from an EMBL/GenBank/DDBJ whole genome shotgun (WGS) entry which is preliminary data.</text>
</comment>
<evidence type="ECO:0000259" key="2">
    <source>
        <dbReference type="Pfam" id="PF07282"/>
    </source>
</evidence>
<dbReference type="Pfam" id="PF07282">
    <property type="entry name" value="Cas12f1-like_TNB"/>
    <property type="match status" value="1"/>
</dbReference>
<keyword evidence="1" id="KW-0238">DNA-binding</keyword>
<protein>
    <submittedName>
        <fullName evidence="3">Transposase</fullName>
    </submittedName>
</protein>
<organism evidence="3 4">
    <name type="scientific">Halomonas casei</name>
    <dbReference type="NCBI Taxonomy" id="2742613"/>
    <lineage>
        <taxon>Bacteria</taxon>
        <taxon>Pseudomonadati</taxon>
        <taxon>Pseudomonadota</taxon>
        <taxon>Gammaproteobacteria</taxon>
        <taxon>Oceanospirillales</taxon>
        <taxon>Halomonadaceae</taxon>
        <taxon>Halomonas</taxon>
    </lineage>
</organism>
<evidence type="ECO:0000256" key="1">
    <source>
        <dbReference type="ARBA" id="ARBA00023125"/>
    </source>
</evidence>
<keyword evidence="4" id="KW-1185">Reference proteome</keyword>
<accession>A0ABR9F4I2</accession>
<dbReference type="Proteomes" id="UP001645039">
    <property type="component" value="Unassembled WGS sequence"/>
</dbReference>
<name>A0ABR9F4I2_9GAMM</name>
<sequence>MENLAYKARAEGKQLVNIDQEFSISKTYVSCGHKVEKMPIDTSRRDCPCYGNRGVDRNLDAARNIL</sequence>
<dbReference type="EMBL" id="RRZD01000016">
    <property type="protein sequence ID" value="MBE0401336.1"/>
    <property type="molecule type" value="Genomic_DNA"/>
</dbReference>
<proteinExistence type="predicted"/>
<reference evidence="3 4" key="1">
    <citation type="submission" date="2020-07" db="EMBL/GenBank/DDBJ databases">
        <title>Halophilic bacteria isolated from french cheeses.</title>
        <authorList>
            <person name="Kothe C.I."/>
            <person name="Farah-Kraiem B."/>
            <person name="Renault P."/>
            <person name="Dridi B."/>
        </authorList>
    </citation>
    <scope>NUCLEOTIDE SEQUENCE [LARGE SCALE GENOMIC DNA]</scope>
    <source>
        <strain evidence="3 4">FME1</strain>
    </source>
</reference>
<feature type="domain" description="Cas12f1-like TNB" evidence="2">
    <location>
        <begin position="3"/>
        <end position="65"/>
    </location>
</feature>
<evidence type="ECO:0000313" key="3">
    <source>
        <dbReference type="EMBL" id="MBE0401336.1"/>
    </source>
</evidence>
<gene>
    <name evidence="3" type="ORF">EI168_14675</name>
</gene>
<dbReference type="InterPro" id="IPR010095">
    <property type="entry name" value="Cas12f1-like_TNB"/>
</dbReference>
<evidence type="ECO:0000313" key="4">
    <source>
        <dbReference type="Proteomes" id="UP001645039"/>
    </source>
</evidence>